<organism evidence="1">
    <name type="scientific">Arundo donax</name>
    <name type="common">Giant reed</name>
    <name type="synonym">Donax arundinaceus</name>
    <dbReference type="NCBI Taxonomy" id="35708"/>
    <lineage>
        <taxon>Eukaryota</taxon>
        <taxon>Viridiplantae</taxon>
        <taxon>Streptophyta</taxon>
        <taxon>Embryophyta</taxon>
        <taxon>Tracheophyta</taxon>
        <taxon>Spermatophyta</taxon>
        <taxon>Magnoliopsida</taxon>
        <taxon>Liliopsida</taxon>
        <taxon>Poales</taxon>
        <taxon>Poaceae</taxon>
        <taxon>PACMAD clade</taxon>
        <taxon>Arundinoideae</taxon>
        <taxon>Arundineae</taxon>
        <taxon>Arundo</taxon>
    </lineage>
</organism>
<proteinExistence type="predicted"/>
<evidence type="ECO:0000313" key="1">
    <source>
        <dbReference type="EMBL" id="JAD51514.1"/>
    </source>
</evidence>
<dbReference type="EMBL" id="GBRH01246381">
    <property type="protein sequence ID" value="JAD51514.1"/>
    <property type="molecule type" value="Transcribed_RNA"/>
</dbReference>
<protein>
    <submittedName>
        <fullName evidence="1">Uncharacterized protein</fullName>
    </submittedName>
</protein>
<accession>A0A0A9AIK6</accession>
<sequence length="53" mass="6078">MCSLFRAVFRRFEGLHVWPFSPQEIDLVASGYGKSYVALLTFPYLVHPECPVC</sequence>
<reference evidence="1" key="2">
    <citation type="journal article" date="2015" name="Data Brief">
        <title>Shoot transcriptome of the giant reed, Arundo donax.</title>
        <authorList>
            <person name="Barrero R.A."/>
            <person name="Guerrero F.D."/>
            <person name="Moolhuijzen P."/>
            <person name="Goolsby J.A."/>
            <person name="Tidwell J."/>
            <person name="Bellgard S.E."/>
            <person name="Bellgard M.I."/>
        </authorList>
    </citation>
    <scope>NUCLEOTIDE SEQUENCE</scope>
    <source>
        <tissue evidence="1">Shoot tissue taken approximately 20 cm above the soil surface</tissue>
    </source>
</reference>
<dbReference type="AlphaFoldDB" id="A0A0A9AIK6"/>
<name>A0A0A9AIK6_ARUDO</name>
<reference evidence="1" key="1">
    <citation type="submission" date="2014-09" db="EMBL/GenBank/DDBJ databases">
        <authorList>
            <person name="Magalhaes I.L.F."/>
            <person name="Oliveira U."/>
            <person name="Santos F.R."/>
            <person name="Vidigal T.H.D.A."/>
            <person name="Brescovit A.D."/>
            <person name="Santos A.J."/>
        </authorList>
    </citation>
    <scope>NUCLEOTIDE SEQUENCE</scope>
    <source>
        <tissue evidence="1">Shoot tissue taken approximately 20 cm above the soil surface</tissue>
    </source>
</reference>